<proteinExistence type="predicted"/>
<comment type="caution">
    <text evidence="1">The sequence shown here is derived from an EMBL/GenBank/DDBJ whole genome shotgun (WGS) entry which is preliminary data.</text>
</comment>
<sequence length="160" mass="16625">IGWALDGFPVYGPRGPSGTMMQTCTETGGTYGTDVCTDDCGGYYQADGSIDEFVYRYYTLGQYNDGTSCVAPGCSSPTSEFFPNTMMCYRGCCPSGVSCHSAITSCPGSGTLDGVTSDYAASVPTVNGLSVASGLPLNTAACDDDDIACGSCSECEWRQN</sequence>
<dbReference type="Proteomes" id="UP001189429">
    <property type="component" value="Unassembled WGS sequence"/>
</dbReference>
<gene>
    <name evidence="1" type="ORF">PCOR1329_LOCUS27257</name>
</gene>
<keyword evidence="2" id="KW-1185">Reference proteome</keyword>
<organism evidence="1 2">
    <name type="scientific">Prorocentrum cordatum</name>
    <dbReference type="NCBI Taxonomy" id="2364126"/>
    <lineage>
        <taxon>Eukaryota</taxon>
        <taxon>Sar</taxon>
        <taxon>Alveolata</taxon>
        <taxon>Dinophyceae</taxon>
        <taxon>Prorocentrales</taxon>
        <taxon>Prorocentraceae</taxon>
        <taxon>Prorocentrum</taxon>
    </lineage>
</organism>
<evidence type="ECO:0008006" key="3">
    <source>
        <dbReference type="Google" id="ProtNLM"/>
    </source>
</evidence>
<reference evidence="1" key="1">
    <citation type="submission" date="2023-10" db="EMBL/GenBank/DDBJ databases">
        <authorList>
            <person name="Chen Y."/>
            <person name="Shah S."/>
            <person name="Dougan E. K."/>
            <person name="Thang M."/>
            <person name="Chan C."/>
        </authorList>
    </citation>
    <scope>NUCLEOTIDE SEQUENCE [LARGE SCALE GENOMIC DNA]</scope>
</reference>
<feature type="non-terminal residue" evidence="1">
    <location>
        <position position="1"/>
    </location>
</feature>
<protein>
    <recommendedName>
        <fullName evidence="3">Cellulase</fullName>
    </recommendedName>
</protein>
<evidence type="ECO:0000313" key="1">
    <source>
        <dbReference type="EMBL" id="CAK0827825.1"/>
    </source>
</evidence>
<evidence type="ECO:0000313" key="2">
    <source>
        <dbReference type="Proteomes" id="UP001189429"/>
    </source>
</evidence>
<name>A0ABN9SD84_9DINO</name>
<feature type="non-terminal residue" evidence="1">
    <location>
        <position position="160"/>
    </location>
</feature>
<dbReference type="EMBL" id="CAUYUJ010009846">
    <property type="protein sequence ID" value="CAK0827825.1"/>
    <property type="molecule type" value="Genomic_DNA"/>
</dbReference>
<accession>A0ABN9SD84</accession>